<dbReference type="AlphaFoldDB" id="A0A518H609"/>
<dbReference type="InterPro" id="IPR013320">
    <property type="entry name" value="ConA-like_dom_sf"/>
</dbReference>
<dbReference type="Pfam" id="PF13385">
    <property type="entry name" value="Laminin_G_3"/>
    <property type="match status" value="2"/>
</dbReference>
<keyword evidence="2" id="KW-1185">Reference proteome</keyword>
<dbReference type="Gene3D" id="2.60.120.200">
    <property type="match status" value="2"/>
</dbReference>
<accession>A0A518H609</accession>
<dbReference type="KEGG" id="tpla:ElP_41670"/>
<organism evidence="1 2">
    <name type="scientific">Tautonia plasticadhaerens</name>
    <dbReference type="NCBI Taxonomy" id="2527974"/>
    <lineage>
        <taxon>Bacteria</taxon>
        <taxon>Pseudomonadati</taxon>
        <taxon>Planctomycetota</taxon>
        <taxon>Planctomycetia</taxon>
        <taxon>Isosphaerales</taxon>
        <taxon>Isosphaeraceae</taxon>
        <taxon>Tautonia</taxon>
    </lineage>
</organism>
<sequence>MRQRRPAYIFRPIRPVNRFTRADAPDRLLWLDATTGVKARGAAQFALSSGQFLQIQAPDAGLRVGTGDFLCACWVRHDSFAGANPHYFRKYSAISSAKIDYHIFFNSSTNRFRFRLDNNAGGFQVVDANTFGAPSTGVWYFVAAYYDKSANAVGISVNGATPNTATFSGTPLDDTNRFVVGAAYNGTTHDGFHNGAIDQLVVCKGTDLDIPALIADLYNGGSGRSAVEAPASATAFYELDERSGTRFDSIGGNHLADTTTATSVDGIIEGPADDLDPARVWDNRVAVVRFEEASAARRPTYTSTGYLDFDGVDDRLGHPAVIVGNRQAFTLLARIRLDTLPTTLPAVVYTESDGTGGVANRLAIAPGGNVVASYRPVGGTLASASSAGSLVAGTDAVVAVRRDGTALQVFINGQPSGLPATIGAGTDLTGATARVGGPVESGGFAHLDGRIYDVFAVGRALSDTQIASLSS</sequence>
<dbReference type="EMBL" id="CP036426">
    <property type="protein sequence ID" value="QDV36248.1"/>
    <property type="molecule type" value="Genomic_DNA"/>
</dbReference>
<proteinExistence type="predicted"/>
<dbReference type="Proteomes" id="UP000317835">
    <property type="component" value="Chromosome"/>
</dbReference>
<dbReference type="RefSeq" id="WP_145272373.1">
    <property type="nucleotide sequence ID" value="NZ_CP036426.1"/>
</dbReference>
<name>A0A518H609_9BACT</name>
<evidence type="ECO:0008006" key="3">
    <source>
        <dbReference type="Google" id="ProtNLM"/>
    </source>
</evidence>
<gene>
    <name evidence="1" type="ORF">ElP_41670</name>
</gene>
<dbReference type="OrthoDB" id="176279at2"/>
<protein>
    <recommendedName>
        <fullName evidence="3">LamG-like jellyroll fold domain-containing protein</fullName>
    </recommendedName>
</protein>
<evidence type="ECO:0000313" key="2">
    <source>
        <dbReference type="Proteomes" id="UP000317835"/>
    </source>
</evidence>
<reference evidence="1 2" key="1">
    <citation type="submission" date="2019-02" db="EMBL/GenBank/DDBJ databases">
        <title>Deep-cultivation of Planctomycetes and their phenomic and genomic characterization uncovers novel biology.</title>
        <authorList>
            <person name="Wiegand S."/>
            <person name="Jogler M."/>
            <person name="Boedeker C."/>
            <person name="Pinto D."/>
            <person name="Vollmers J."/>
            <person name="Rivas-Marin E."/>
            <person name="Kohn T."/>
            <person name="Peeters S.H."/>
            <person name="Heuer A."/>
            <person name="Rast P."/>
            <person name="Oberbeckmann S."/>
            <person name="Bunk B."/>
            <person name="Jeske O."/>
            <person name="Meyerdierks A."/>
            <person name="Storesund J.E."/>
            <person name="Kallscheuer N."/>
            <person name="Luecker S."/>
            <person name="Lage O.M."/>
            <person name="Pohl T."/>
            <person name="Merkel B.J."/>
            <person name="Hornburger P."/>
            <person name="Mueller R.-W."/>
            <person name="Bruemmer F."/>
            <person name="Labrenz M."/>
            <person name="Spormann A.M."/>
            <person name="Op den Camp H."/>
            <person name="Overmann J."/>
            <person name="Amann R."/>
            <person name="Jetten M.S.M."/>
            <person name="Mascher T."/>
            <person name="Medema M.H."/>
            <person name="Devos D.P."/>
            <person name="Kaster A.-K."/>
            <person name="Ovreas L."/>
            <person name="Rohde M."/>
            <person name="Galperin M.Y."/>
            <person name="Jogler C."/>
        </authorList>
    </citation>
    <scope>NUCLEOTIDE SEQUENCE [LARGE SCALE GENOMIC DNA]</scope>
    <source>
        <strain evidence="1 2">ElP</strain>
    </source>
</reference>
<dbReference type="SUPFAM" id="SSF49899">
    <property type="entry name" value="Concanavalin A-like lectins/glucanases"/>
    <property type="match status" value="2"/>
</dbReference>
<evidence type="ECO:0000313" key="1">
    <source>
        <dbReference type="EMBL" id="QDV36248.1"/>
    </source>
</evidence>